<sequence>MNSTIIRKIRNVINNVIRTGTDGVVDEELEMRIKLVNTLSLALGSLIVVVGIIFYFLSDQLSILLPASIEFVLTLSAIWLNSRKHYLAAAIMTFGVQCLASIYFGILLNNIIELQAMIIFLISIIYLLFKERRLRTAALILTVCILLVLETYYHYQLVHPVQLSLHVSFVFRLLAMGGVLMLIILVSKPYVHSNDVNQQLKRSNHFKKIFVYQVTHELRTPLNAIYGVAQLLKREIKQDHHLQSIEPMIDQLLLASNHTRNIVNNVLDMAQIESGNSEALSSEAFEVIPFIEKIIEVNKIIAQTRNIKIKLHEVGMPGIIFSDALKLNQIITNLLGNAIKYADRNSVIDINIAGIKNQWTLQVTSKGAPIPAAKLATIFDPFITDKSKYTEGTGLGLYVVKNKVDSMNAHIQVESSTSGLTSFTITFPLRAGKPADIRLEDLADTDTTDLNNVQVMVAEDDEMSAALMSKFLKNIGCIVTITNNGAEALSASRKARPDVIIMDYHMEVMDGEETLQQLKKDPLLSNIPVIIATGDAFKESREQLLAAGANAFIEKPIDYKSLIKILHQQLHPISGELQE</sequence>
<evidence type="ECO:0000256" key="3">
    <source>
        <dbReference type="ARBA" id="ARBA00022553"/>
    </source>
</evidence>
<evidence type="ECO:0000256" key="7">
    <source>
        <dbReference type="SAM" id="Phobius"/>
    </source>
</evidence>
<evidence type="ECO:0000259" key="8">
    <source>
        <dbReference type="PROSITE" id="PS50109"/>
    </source>
</evidence>
<dbReference type="PANTHER" id="PTHR43047:SF72">
    <property type="entry name" value="OSMOSENSING HISTIDINE PROTEIN KINASE SLN1"/>
    <property type="match status" value="1"/>
</dbReference>
<keyword evidence="7" id="KW-0472">Membrane</keyword>
<feature type="transmembrane region" description="Helical" evidence="7">
    <location>
        <begin position="63"/>
        <end position="80"/>
    </location>
</feature>
<dbReference type="InterPro" id="IPR001789">
    <property type="entry name" value="Sig_transdc_resp-reg_receiver"/>
</dbReference>
<feature type="domain" description="Histidine kinase" evidence="8">
    <location>
        <begin position="213"/>
        <end position="431"/>
    </location>
</feature>
<dbReference type="CDD" id="cd17546">
    <property type="entry name" value="REC_hyHK_CKI1_RcsC-like"/>
    <property type="match status" value="1"/>
</dbReference>
<dbReference type="Pfam" id="PF02518">
    <property type="entry name" value="HATPase_c"/>
    <property type="match status" value="1"/>
</dbReference>
<dbReference type="Proteomes" id="UP001207742">
    <property type="component" value="Unassembled WGS sequence"/>
</dbReference>
<evidence type="ECO:0000256" key="1">
    <source>
        <dbReference type="ARBA" id="ARBA00000085"/>
    </source>
</evidence>
<dbReference type="GO" id="GO:0016301">
    <property type="term" value="F:kinase activity"/>
    <property type="evidence" value="ECO:0007669"/>
    <property type="project" value="UniProtKB-KW"/>
</dbReference>
<evidence type="ECO:0000313" key="10">
    <source>
        <dbReference type="EMBL" id="MCW3485874.1"/>
    </source>
</evidence>
<dbReference type="SUPFAM" id="SSF55874">
    <property type="entry name" value="ATPase domain of HSP90 chaperone/DNA topoisomerase II/histidine kinase"/>
    <property type="match status" value="1"/>
</dbReference>
<name>A0ABT3IQ53_9BACT</name>
<comment type="catalytic activity">
    <reaction evidence="1">
        <text>ATP + protein L-histidine = ADP + protein N-phospho-L-histidine.</text>
        <dbReference type="EC" id="2.7.13.3"/>
    </reaction>
</comment>
<dbReference type="SUPFAM" id="SSF47384">
    <property type="entry name" value="Homodimeric domain of signal transducing histidine kinase"/>
    <property type="match status" value="1"/>
</dbReference>
<dbReference type="PRINTS" id="PR00344">
    <property type="entry name" value="BCTRLSENSOR"/>
</dbReference>
<keyword evidence="7" id="KW-0812">Transmembrane</keyword>
<dbReference type="Gene3D" id="3.30.565.10">
    <property type="entry name" value="Histidine kinase-like ATPase, C-terminal domain"/>
    <property type="match status" value="1"/>
</dbReference>
<dbReference type="CDD" id="cd00082">
    <property type="entry name" value="HisKA"/>
    <property type="match status" value="1"/>
</dbReference>
<gene>
    <name evidence="10" type="ORF">OL497_18355</name>
</gene>
<evidence type="ECO:0000256" key="4">
    <source>
        <dbReference type="ARBA" id="ARBA00022679"/>
    </source>
</evidence>
<dbReference type="SUPFAM" id="SSF52172">
    <property type="entry name" value="CheY-like"/>
    <property type="match status" value="1"/>
</dbReference>
<dbReference type="SMART" id="SM00448">
    <property type="entry name" value="REC"/>
    <property type="match status" value="1"/>
</dbReference>
<reference evidence="10 11" key="1">
    <citation type="submission" date="2022-10" db="EMBL/GenBank/DDBJ databases">
        <title>Chitinophaga nivalis PC15 sp. nov., isolated from Pyeongchang county, South Korea.</title>
        <authorList>
            <person name="Trinh H.N."/>
        </authorList>
    </citation>
    <scope>NUCLEOTIDE SEQUENCE [LARGE SCALE GENOMIC DNA]</scope>
    <source>
        <strain evidence="10 11">PC14</strain>
    </source>
</reference>
<evidence type="ECO:0000256" key="2">
    <source>
        <dbReference type="ARBA" id="ARBA00012438"/>
    </source>
</evidence>
<keyword evidence="11" id="KW-1185">Reference proteome</keyword>
<keyword evidence="5 10" id="KW-0418">Kinase</keyword>
<keyword evidence="7" id="KW-1133">Transmembrane helix</keyword>
<dbReference type="PANTHER" id="PTHR43047">
    <property type="entry name" value="TWO-COMPONENT HISTIDINE PROTEIN KINASE"/>
    <property type="match status" value="1"/>
</dbReference>
<dbReference type="InterPro" id="IPR005467">
    <property type="entry name" value="His_kinase_dom"/>
</dbReference>
<evidence type="ECO:0000256" key="5">
    <source>
        <dbReference type="ARBA" id="ARBA00022777"/>
    </source>
</evidence>
<protein>
    <recommendedName>
        <fullName evidence="2">histidine kinase</fullName>
        <ecNumber evidence="2">2.7.13.3</ecNumber>
    </recommendedName>
</protein>
<feature type="modified residue" description="4-aspartylphosphate" evidence="6">
    <location>
        <position position="503"/>
    </location>
</feature>
<dbReference type="InterPro" id="IPR003594">
    <property type="entry name" value="HATPase_dom"/>
</dbReference>
<feature type="transmembrane region" description="Helical" evidence="7">
    <location>
        <begin position="112"/>
        <end position="129"/>
    </location>
</feature>
<dbReference type="SMART" id="SM00387">
    <property type="entry name" value="HATPase_c"/>
    <property type="match status" value="1"/>
</dbReference>
<dbReference type="InterPro" id="IPR036890">
    <property type="entry name" value="HATPase_C_sf"/>
</dbReference>
<dbReference type="Pfam" id="PF00072">
    <property type="entry name" value="Response_reg"/>
    <property type="match status" value="1"/>
</dbReference>
<accession>A0ABT3IQ53</accession>
<keyword evidence="4" id="KW-0808">Transferase</keyword>
<dbReference type="InterPro" id="IPR004358">
    <property type="entry name" value="Sig_transdc_His_kin-like_C"/>
</dbReference>
<dbReference type="EMBL" id="JAPDNS010000002">
    <property type="protein sequence ID" value="MCW3485874.1"/>
    <property type="molecule type" value="Genomic_DNA"/>
</dbReference>
<dbReference type="InterPro" id="IPR003661">
    <property type="entry name" value="HisK_dim/P_dom"/>
</dbReference>
<evidence type="ECO:0000259" key="9">
    <source>
        <dbReference type="PROSITE" id="PS50110"/>
    </source>
</evidence>
<feature type="transmembrane region" description="Helical" evidence="7">
    <location>
        <begin position="167"/>
        <end position="186"/>
    </location>
</feature>
<keyword evidence="3 6" id="KW-0597">Phosphoprotein</keyword>
<dbReference type="PROSITE" id="PS50110">
    <property type="entry name" value="RESPONSE_REGULATORY"/>
    <property type="match status" value="1"/>
</dbReference>
<dbReference type="Gene3D" id="3.40.50.2300">
    <property type="match status" value="1"/>
</dbReference>
<proteinExistence type="predicted"/>
<feature type="transmembrane region" description="Helical" evidence="7">
    <location>
        <begin position="39"/>
        <end position="57"/>
    </location>
</feature>
<dbReference type="RefSeq" id="WP_264732692.1">
    <property type="nucleotide sequence ID" value="NZ_JAPDNR010000001.1"/>
</dbReference>
<comment type="caution">
    <text evidence="10">The sequence shown here is derived from an EMBL/GenBank/DDBJ whole genome shotgun (WGS) entry which is preliminary data.</text>
</comment>
<feature type="transmembrane region" description="Helical" evidence="7">
    <location>
        <begin position="87"/>
        <end position="106"/>
    </location>
</feature>
<dbReference type="Gene3D" id="1.10.287.130">
    <property type="match status" value="1"/>
</dbReference>
<evidence type="ECO:0000313" key="11">
    <source>
        <dbReference type="Proteomes" id="UP001207742"/>
    </source>
</evidence>
<feature type="transmembrane region" description="Helical" evidence="7">
    <location>
        <begin position="136"/>
        <end position="155"/>
    </location>
</feature>
<dbReference type="PROSITE" id="PS50109">
    <property type="entry name" value="HIS_KIN"/>
    <property type="match status" value="1"/>
</dbReference>
<dbReference type="EC" id="2.7.13.3" evidence="2"/>
<dbReference type="SMART" id="SM00388">
    <property type="entry name" value="HisKA"/>
    <property type="match status" value="1"/>
</dbReference>
<dbReference type="Pfam" id="PF00512">
    <property type="entry name" value="HisKA"/>
    <property type="match status" value="1"/>
</dbReference>
<dbReference type="InterPro" id="IPR036097">
    <property type="entry name" value="HisK_dim/P_sf"/>
</dbReference>
<evidence type="ECO:0000256" key="6">
    <source>
        <dbReference type="PROSITE-ProRule" id="PRU00169"/>
    </source>
</evidence>
<feature type="domain" description="Response regulatory" evidence="9">
    <location>
        <begin position="454"/>
        <end position="570"/>
    </location>
</feature>
<organism evidence="10 11">
    <name type="scientific">Chitinophaga nivalis</name>
    <dbReference type="NCBI Taxonomy" id="2991709"/>
    <lineage>
        <taxon>Bacteria</taxon>
        <taxon>Pseudomonadati</taxon>
        <taxon>Bacteroidota</taxon>
        <taxon>Chitinophagia</taxon>
        <taxon>Chitinophagales</taxon>
        <taxon>Chitinophagaceae</taxon>
        <taxon>Chitinophaga</taxon>
    </lineage>
</organism>
<dbReference type="InterPro" id="IPR011006">
    <property type="entry name" value="CheY-like_superfamily"/>
</dbReference>